<dbReference type="OrthoDB" id="7289984at2759"/>
<sequence length="244" mass="26170">MSTVLIVGSSRGLGLALVKYCAQIPQISLVLAGARSCSPALEETTQQTNQRVVFIPLDVCDNGSVLKSIEHLPTALQANGLDILINCAGVSSETHGKVAQMSDLSDQLSVNVVGAHNLISSYLPLLQKGKLKKVANISTIYSSLTWAERSDFAPMPAYKISKAALNALTVQYALSYGKEEFTFVAVHPGWLRTEMGGKDAHLSVEEGAEAVWEVISTMDQTHNGSFMNIHIPGSKIYTGGPVPW</sequence>
<accession>A0A9W9G9A7</accession>
<dbReference type="PANTHER" id="PTHR45458:SF1">
    <property type="entry name" value="SHORT CHAIN DEHYDROGENASE"/>
    <property type="match status" value="1"/>
</dbReference>
<gene>
    <name evidence="1" type="ORF">N7456_002524</name>
</gene>
<reference evidence="1" key="2">
    <citation type="journal article" date="2023" name="IMA Fungus">
        <title>Comparative genomic study of the Penicillium genus elucidates a diverse pangenome and 15 lateral gene transfer events.</title>
        <authorList>
            <person name="Petersen C."/>
            <person name="Sorensen T."/>
            <person name="Nielsen M.R."/>
            <person name="Sondergaard T.E."/>
            <person name="Sorensen J.L."/>
            <person name="Fitzpatrick D.A."/>
            <person name="Frisvad J.C."/>
            <person name="Nielsen K.L."/>
        </authorList>
    </citation>
    <scope>NUCLEOTIDE SEQUENCE</scope>
    <source>
        <strain evidence="1">IBT 30069</strain>
    </source>
</reference>
<dbReference type="EMBL" id="JAPQKH010000002">
    <property type="protein sequence ID" value="KAJ5113990.1"/>
    <property type="molecule type" value="Genomic_DNA"/>
</dbReference>
<dbReference type="Pfam" id="PF00106">
    <property type="entry name" value="adh_short"/>
    <property type="match status" value="1"/>
</dbReference>
<name>A0A9W9G9A7_9EURO</name>
<evidence type="ECO:0000313" key="2">
    <source>
        <dbReference type="Proteomes" id="UP001149165"/>
    </source>
</evidence>
<proteinExistence type="predicted"/>
<dbReference type="Gene3D" id="3.40.50.720">
    <property type="entry name" value="NAD(P)-binding Rossmann-like Domain"/>
    <property type="match status" value="1"/>
</dbReference>
<evidence type="ECO:0000313" key="1">
    <source>
        <dbReference type="EMBL" id="KAJ5113990.1"/>
    </source>
</evidence>
<dbReference type="Proteomes" id="UP001149165">
    <property type="component" value="Unassembled WGS sequence"/>
</dbReference>
<dbReference type="InterPro" id="IPR052184">
    <property type="entry name" value="SDR_enzymes"/>
</dbReference>
<reference evidence="1" key="1">
    <citation type="submission" date="2022-11" db="EMBL/GenBank/DDBJ databases">
        <authorList>
            <person name="Petersen C."/>
        </authorList>
    </citation>
    <scope>NUCLEOTIDE SEQUENCE</scope>
    <source>
        <strain evidence="1">IBT 30069</strain>
    </source>
</reference>
<organism evidence="1 2">
    <name type="scientific">Penicillium angulare</name>
    <dbReference type="NCBI Taxonomy" id="116970"/>
    <lineage>
        <taxon>Eukaryota</taxon>
        <taxon>Fungi</taxon>
        <taxon>Dikarya</taxon>
        <taxon>Ascomycota</taxon>
        <taxon>Pezizomycotina</taxon>
        <taxon>Eurotiomycetes</taxon>
        <taxon>Eurotiomycetidae</taxon>
        <taxon>Eurotiales</taxon>
        <taxon>Aspergillaceae</taxon>
        <taxon>Penicillium</taxon>
    </lineage>
</organism>
<protein>
    <submittedName>
        <fullName evidence="1">Hydroxyacyl dehydrogenase</fullName>
    </submittedName>
</protein>
<dbReference type="PANTHER" id="PTHR45458">
    <property type="entry name" value="SHORT-CHAIN DEHYDROGENASE/REDUCTASE SDR"/>
    <property type="match status" value="1"/>
</dbReference>
<dbReference type="InterPro" id="IPR036291">
    <property type="entry name" value="NAD(P)-bd_dom_sf"/>
</dbReference>
<keyword evidence="2" id="KW-1185">Reference proteome</keyword>
<dbReference type="SUPFAM" id="SSF51735">
    <property type="entry name" value="NAD(P)-binding Rossmann-fold domains"/>
    <property type="match status" value="1"/>
</dbReference>
<comment type="caution">
    <text evidence="1">The sequence shown here is derived from an EMBL/GenBank/DDBJ whole genome shotgun (WGS) entry which is preliminary data.</text>
</comment>
<dbReference type="AlphaFoldDB" id="A0A9W9G9A7"/>
<dbReference type="InterPro" id="IPR002347">
    <property type="entry name" value="SDR_fam"/>
</dbReference>
<dbReference type="GO" id="GO:0016616">
    <property type="term" value="F:oxidoreductase activity, acting on the CH-OH group of donors, NAD or NADP as acceptor"/>
    <property type="evidence" value="ECO:0007669"/>
    <property type="project" value="TreeGrafter"/>
</dbReference>
<dbReference type="PRINTS" id="PR00081">
    <property type="entry name" value="GDHRDH"/>
</dbReference>